<dbReference type="AlphaFoldDB" id="A0A645DUM4"/>
<gene>
    <name evidence="1" type="ORF">SDC9_139964</name>
</gene>
<evidence type="ECO:0000313" key="1">
    <source>
        <dbReference type="EMBL" id="MPM92828.1"/>
    </source>
</evidence>
<proteinExistence type="predicted"/>
<sequence>MHGDDRLRVRVHQGDGCQRNIENVGRALGRLLAQLPELLAVHGTARVQRLHALFIILGDWRGLERLAVEIALQLAHMGHRCIQCLHDRIRPQFLCQCVALLLGQFIRQIPEMQH</sequence>
<organism evidence="1">
    <name type="scientific">bioreactor metagenome</name>
    <dbReference type="NCBI Taxonomy" id="1076179"/>
    <lineage>
        <taxon>unclassified sequences</taxon>
        <taxon>metagenomes</taxon>
        <taxon>ecological metagenomes</taxon>
    </lineage>
</organism>
<accession>A0A645DUM4</accession>
<reference evidence="1" key="1">
    <citation type="submission" date="2019-08" db="EMBL/GenBank/DDBJ databases">
        <authorList>
            <person name="Kucharzyk K."/>
            <person name="Murdoch R.W."/>
            <person name="Higgins S."/>
            <person name="Loffler F."/>
        </authorList>
    </citation>
    <scope>NUCLEOTIDE SEQUENCE</scope>
</reference>
<protein>
    <submittedName>
        <fullName evidence="1">Uncharacterized protein</fullName>
    </submittedName>
</protein>
<comment type="caution">
    <text evidence="1">The sequence shown here is derived from an EMBL/GenBank/DDBJ whole genome shotgun (WGS) entry which is preliminary data.</text>
</comment>
<dbReference type="EMBL" id="VSSQ01039716">
    <property type="protein sequence ID" value="MPM92828.1"/>
    <property type="molecule type" value="Genomic_DNA"/>
</dbReference>
<name>A0A645DUM4_9ZZZZ</name>